<keyword evidence="2" id="KW-1185">Reference proteome</keyword>
<sequence>MSTFKTLLTEEIDVAGRPAAALTDRFEDESELVDAFREDVSFTDYSGVGRRTSQKLWDYLTSEYPEADRERKERSDSICTEYTTDHELPDETLEDGLAYWAFICPRCENTNPLKGDPEDFESRPFRCETCRWVSRLEKESLREFAEDELAEETEVPA</sequence>
<dbReference type="RefSeq" id="WP_012946203.1">
    <property type="nucleotide sequence ID" value="NC_013748.1"/>
</dbReference>
<dbReference type="KEGG" id="htu:Htur_5077"/>
<geneLocation type="plasmid" evidence="1 2">
    <name>pHTUR05</name>
</geneLocation>
<evidence type="ECO:0000313" key="2">
    <source>
        <dbReference type="Proteomes" id="UP000001903"/>
    </source>
</evidence>
<accession>D2S3L7</accession>
<organism evidence="1 2">
    <name type="scientific">Haloterrigena turkmenica (strain ATCC 51198 / DSM 5511 / JCM 9101 / NCIMB 13204 / VKM B-1734 / 4k)</name>
    <name type="common">Halococcus turkmenicus</name>
    <dbReference type="NCBI Taxonomy" id="543526"/>
    <lineage>
        <taxon>Archaea</taxon>
        <taxon>Methanobacteriati</taxon>
        <taxon>Methanobacteriota</taxon>
        <taxon>Stenosarchaea group</taxon>
        <taxon>Halobacteria</taxon>
        <taxon>Halobacteriales</taxon>
        <taxon>Natrialbaceae</taxon>
        <taxon>Haloterrigena</taxon>
    </lineage>
</organism>
<dbReference type="GeneID" id="8745882"/>
<proteinExistence type="predicted"/>
<name>D2S3L7_HALTV</name>
<dbReference type="Proteomes" id="UP000001903">
    <property type="component" value="Plasmid pHTUR05"/>
</dbReference>
<evidence type="ECO:0000313" key="1">
    <source>
        <dbReference type="EMBL" id="ADB63964.1"/>
    </source>
</evidence>
<reference evidence="1 2" key="1">
    <citation type="journal article" date="2010" name="Stand. Genomic Sci.">
        <title>Complete genome sequence of Haloterrigena turkmenica type strain (4k).</title>
        <authorList>
            <person name="Saunders E."/>
            <person name="Tindall B.J."/>
            <person name="Fahnrich R."/>
            <person name="Lapidus A."/>
            <person name="Copeland A."/>
            <person name="Del Rio T.G."/>
            <person name="Lucas S."/>
            <person name="Chen F."/>
            <person name="Tice H."/>
            <person name="Cheng J.F."/>
            <person name="Han C."/>
            <person name="Detter J.C."/>
            <person name="Bruce D."/>
            <person name="Goodwin L."/>
            <person name="Chain P."/>
            <person name="Pitluck S."/>
            <person name="Pati A."/>
            <person name="Ivanova N."/>
            <person name="Mavromatis K."/>
            <person name="Chen A."/>
            <person name="Palaniappan K."/>
            <person name="Land M."/>
            <person name="Hauser L."/>
            <person name="Chang Y.J."/>
            <person name="Jeffries C.D."/>
            <person name="Brettin T."/>
            <person name="Rohde M."/>
            <person name="Goker M."/>
            <person name="Bristow J."/>
            <person name="Eisen J.A."/>
            <person name="Markowitz V."/>
            <person name="Hugenholtz P."/>
            <person name="Klenk H.P."/>
            <person name="Kyrpides N.C."/>
        </authorList>
    </citation>
    <scope>NUCLEOTIDE SEQUENCE [LARGE SCALE GENOMIC DNA]</scope>
    <source>
        <strain evidence="2">ATCC 51198 / DSM 5511 / JCM 9101 / NCIMB 13204 / VKM B-1734 / 4k</strain>
    </source>
</reference>
<dbReference type="HOGENOM" id="CLU_1673964_0_0_2"/>
<gene>
    <name evidence="1" type="ordered locus">Htur_5077</name>
</gene>
<dbReference type="OrthoDB" id="199422at2157"/>
<keyword evidence="1" id="KW-0614">Plasmid</keyword>
<dbReference type="AlphaFoldDB" id="D2S3L7"/>
<dbReference type="EMBL" id="CP001865">
    <property type="protein sequence ID" value="ADB63964.1"/>
    <property type="molecule type" value="Genomic_DNA"/>
</dbReference>
<protein>
    <submittedName>
        <fullName evidence="1">Uncharacterized protein</fullName>
    </submittedName>
</protein>